<dbReference type="Pfam" id="PF13181">
    <property type="entry name" value="TPR_8"/>
    <property type="match status" value="2"/>
</dbReference>
<dbReference type="InterPro" id="IPR051685">
    <property type="entry name" value="Ycf3/AcsC/BcsC/TPR_MFPF"/>
</dbReference>
<gene>
    <name evidence="4" type="ORF">BFL38_10785</name>
</gene>
<keyword evidence="2 3" id="KW-0802">TPR repeat</keyword>
<feature type="repeat" description="TPR" evidence="3">
    <location>
        <begin position="121"/>
        <end position="154"/>
    </location>
</feature>
<evidence type="ECO:0000313" key="5">
    <source>
        <dbReference type="Proteomes" id="UP000095247"/>
    </source>
</evidence>
<organism evidence="4 5">
    <name type="scientific">Brachyspira hampsonii</name>
    <dbReference type="NCBI Taxonomy" id="1287055"/>
    <lineage>
        <taxon>Bacteria</taxon>
        <taxon>Pseudomonadati</taxon>
        <taxon>Spirochaetota</taxon>
        <taxon>Spirochaetia</taxon>
        <taxon>Brachyspirales</taxon>
        <taxon>Brachyspiraceae</taxon>
        <taxon>Brachyspira</taxon>
    </lineage>
</organism>
<evidence type="ECO:0000256" key="3">
    <source>
        <dbReference type="PROSITE-ProRule" id="PRU00339"/>
    </source>
</evidence>
<evidence type="ECO:0000313" key="4">
    <source>
        <dbReference type="EMBL" id="OEJ15935.1"/>
    </source>
</evidence>
<feature type="repeat" description="TPR" evidence="3">
    <location>
        <begin position="187"/>
        <end position="220"/>
    </location>
</feature>
<dbReference type="AlphaFoldDB" id="A0A1E5NIE8"/>
<dbReference type="SUPFAM" id="SSF48452">
    <property type="entry name" value="TPR-like"/>
    <property type="match status" value="1"/>
</dbReference>
<dbReference type="Gene3D" id="1.25.40.10">
    <property type="entry name" value="Tetratricopeptide repeat domain"/>
    <property type="match status" value="2"/>
</dbReference>
<proteinExistence type="predicted"/>
<feature type="repeat" description="TPR" evidence="3">
    <location>
        <begin position="87"/>
        <end position="120"/>
    </location>
</feature>
<dbReference type="RefSeq" id="WP_069725407.1">
    <property type="nucleotide sequence ID" value="NZ_MDCO01000001.1"/>
</dbReference>
<dbReference type="PANTHER" id="PTHR44943">
    <property type="entry name" value="CELLULOSE SYNTHASE OPERON PROTEIN C"/>
    <property type="match status" value="1"/>
</dbReference>
<sequence length="684" mass="81150">MLKDRIENMFIQARFYFNLEKYSSALRIYLKIISYFENNNEELDKNYIDRYFARSCYKTALTLYYLNRYEEAIDYYSKAIEINPIYEKAFINKGIILAKLMAFDEALYAFNMALEINDKSEISYFNIGVIYSRLERYEDALFYFNRALELGYDYAYLNVAIVLEKIGKIEEAFAVYDKAVSINKSLEVIYLNKASLFINIKKYKEAIECLDKSLSILDENNSKGDTIIKNKDYIEYIEIGMIENDTIYDRIYFLKSEALIGLEQYDYALSLILNIKDSKSLNIFGIISRFIEYIGIEKIINIILKEDSFWTEEKEEYFNFIVRDIDINSRIKLKKLWILQYVFLYLVSVKDDDKINEISHYTSIEVFDDMAFDKRYDKSDSSKYNTYLKKNKLRMTSIKNANDPKEGKILMQLLRNNKLNSKYGNINNFIALQTSFSRCKDSLTMYRLYGKSDNKEGTGCCLVFDKSFFDTSFNNLNSSIVFSFSYDKNNYSNIEFYNEQTLPLYFVLYYNSKNNEIIFNPCESDYDNIIIDLNKEYNVWSYDKKVYEKLKNNIGYVFYSMFKVIKDFNSEESALSYQLLMNMQYLIKDASFIEEQEMRIIQLVEYGSNPLHIDDKMKRSYKNYLYIFDNKSLKEVILAPKVEDADFLVEKFNDRLAKATSIYNSKNMKNKYKINVYISNSPIS</sequence>
<feature type="repeat" description="TPR" evidence="3">
    <location>
        <begin position="53"/>
        <end position="86"/>
    </location>
</feature>
<comment type="caution">
    <text evidence="4">The sequence shown here is derived from an EMBL/GenBank/DDBJ whole genome shotgun (WGS) entry which is preliminary data.</text>
</comment>
<dbReference type="PANTHER" id="PTHR44943:SF8">
    <property type="entry name" value="TPR REPEAT-CONTAINING PROTEIN MJ0263"/>
    <property type="match status" value="1"/>
</dbReference>
<protein>
    <submittedName>
        <fullName evidence="4">Uncharacterized protein</fullName>
    </submittedName>
</protein>
<dbReference type="EMBL" id="MDCO01000001">
    <property type="protein sequence ID" value="OEJ15935.1"/>
    <property type="molecule type" value="Genomic_DNA"/>
</dbReference>
<dbReference type="SMART" id="SM00028">
    <property type="entry name" value="TPR"/>
    <property type="match status" value="6"/>
</dbReference>
<accession>A0A1E5NIE8</accession>
<name>A0A1E5NIE8_9SPIR</name>
<dbReference type="InterPro" id="IPR019734">
    <property type="entry name" value="TPR_rpt"/>
</dbReference>
<evidence type="ECO:0000256" key="2">
    <source>
        <dbReference type="ARBA" id="ARBA00022803"/>
    </source>
</evidence>
<dbReference type="PROSITE" id="PS50293">
    <property type="entry name" value="TPR_REGION"/>
    <property type="match status" value="2"/>
</dbReference>
<keyword evidence="1" id="KW-0677">Repeat</keyword>
<reference evidence="4 5" key="1">
    <citation type="submission" date="2016-08" db="EMBL/GenBank/DDBJ databases">
        <title>Characterization and recognition of Brachyspira hampsonii sp. nov., a novel intestinal spirochete that is pathogenic to pigs.</title>
        <authorList>
            <person name="Mirajkar N."/>
            <person name="La T."/>
            <person name="Phillips N."/>
            <person name="Hampson D."/>
            <person name="Gebhart C."/>
        </authorList>
    </citation>
    <scope>NUCLEOTIDE SEQUENCE [LARGE SCALE GENOMIC DNA]</scope>
    <source>
        <strain evidence="4 5">P280/1</strain>
    </source>
</reference>
<dbReference type="InterPro" id="IPR011990">
    <property type="entry name" value="TPR-like_helical_dom_sf"/>
</dbReference>
<dbReference type="Proteomes" id="UP000095247">
    <property type="component" value="Unassembled WGS sequence"/>
</dbReference>
<evidence type="ECO:0000256" key="1">
    <source>
        <dbReference type="ARBA" id="ARBA00022737"/>
    </source>
</evidence>
<dbReference type="PROSITE" id="PS50005">
    <property type="entry name" value="TPR"/>
    <property type="match status" value="4"/>
</dbReference>
<dbReference type="Pfam" id="PF00515">
    <property type="entry name" value="TPR_1"/>
    <property type="match status" value="2"/>
</dbReference>